<organism evidence="1 2">
    <name type="scientific">Mycobacterium aquaticum</name>
    <dbReference type="NCBI Taxonomy" id="1927124"/>
    <lineage>
        <taxon>Bacteria</taxon>
        <taxon>Bacillati</taxon>
        <taxon>Actinomycetota</taxon>
        <taxon>Actinomycetes</taxon>
        <taxon>Mycobacteriales</taxon>
        <taxon>Mycobacteriaceae</taxon>
        <taxon>Mycobacterium</taxon>
    </lineage>
</organism>
<gene>
    <name evidence="1" type="ORF">BST13_33280</name>
</gene>
<dbReference type="AlphaFoldDB" id="A0A1X0A5N4"/>
<name>A0A1X0A5N4_9MYCO</name>
<dbReference type="Proteomes" id="UP000192448">
    <property type="component" value="Unassembled WGS sequence"/>
</dbReference>
<protein>
    <submittedName>
        <fullName evidence="1">Uncharacterized protein</fullName>
    </submittedName>
</protein>
<evidence type="ECO:0000313" key="1">
    <source>
        <dbReference type="EMBL" id="ORA25195.1"/>
    </source>
</evidence>
<dbReference type="EMBL" id="MVHF01000054">
    <property type="protein sequence ID" value="ORA25195.1"/>
    <property type="molecule type" value="Genomic_DNA"/>
</dbReference>
<proteinExistence type="predicted"/>
<evidence type="ECO:0000313" key="2">
    <source>
        <dbReference type="Proteomes" id="UP000192448"/>
    </source>
</evidence>
<keyword evidence="2" id="KW-1185">Reference proteome</keyword>
<accession>A0A1X0A5N4</accession>
<comment type="caution">
    <text evidence="1">The sequence shown here is derived from an EMBL/GenBank/DDBJ whole genome shotgun (WGS) entry which is preliminary data.</text>
</comment>
<sequence>MGSVAIHASGRICTIADWYQDQSVVVGRDMDGTVPPRSDRRCVVRHPEFGYWSPSDANRRKFQPEPGDIVTWGDFKPWVVIDIREGVPHRDNPGAEYTVYRMRPVGVDDNKQDIHRGWTYGGPTVLHDHYGLCVHCGELLPCRAIMAERTAKSAAERMARYDTPGICPECTEPVTHRQERETFPNIVVPAGPPVTFHAGRRKCRYAMERYRDRVGQQESQLRLDGGELF</sequence>
<reference evidence="1 2" key="1">
    <citation type="submission" date="2017-02" db="EMBL/GenBank/DDBJ databases">
        <title>The new phylogeny of genus Mycobacterium.</title>
        <authorList>
            <person name="Tortoli E."/>
            <person name="Trovato A."/>
            <person name="Cirillo D.M."/>
        </authorList>
    </citation>
    <scope>NUCLEOTIDE SEQUENCE [LARGE SCALE GENOMIC DNA]</scope>
    <source>
        <strain evidence="1 2">RW6</strain>
    </source>
</reference>
<dbReference type="STRING" id="1927124.BST13_33280"/>